<protein>
    <submittedName>
        <fullName evidence="1">Uncharacterized protein</fullName>
    </submittedName>
</protein>
<organism evidence="1 2">
    <name type="scientific">Portunus trituberculatus</name>
    <name type="common">Swimming crab</name>
    <name type="synonym">Neptunus trituberculatus</name>
    <dbReference type="NCBI Taxonomy" id="210409"/>
    <lineage>
        <taxon>Eukaryota</taxon>
        <taxon>Metazoa</taxon>
        <taxon>Ecdysozoa</taxon>
        <taxon>Arthropoda</taxon>
        <taxon>Crustacea</taxon>
        <taxon>Multicrustacea</taxon>
        <taxon>Malacostraca</taxon>
        <taxon>Eumalacostraca</taxon>
        <taxon>Eucarida</taxon>
        <taxon>Decapoda</taxon>
        <taxon>Pleocyemata</taxon>
        <taxon>Brachyura</taxon>
        <taxon>Eubrachyura</taxon>
        <taxon>Portunoidea</taxon>
        <taxon>Portunidae</taxon>
        <taxon>Portuninae</taxon>
        <taxon>Portunus</taxon>
    </lineage>
</organism>
<dbReference type="Proteomes" id="UP000324222">
    <property type="component" value="Unassembled WGS sequence"/>
</dbReference>
<dbReference type="EMBL" id="VSRR010078959">
    <property type="protein sequence ID" value="MPC88792.1"/>
    <property type="molecule type" value="Genomic_DNA"/>
</dbReference>
<reference evidence="1 2" key="1">
    <citation type="submission" date="2019-05" db="EMBL/GenBank/DDBJ databases">
        <title>Another draft genome of Portunus trituberculatus and its Hox gene families provides insights of decapod evolution.</title>
        <authorList>
            <person name="Jeong J.-H."/>
            <person name="Song I."/>
            <person name="Kim S."/>
            <person name="Choi T."/>
            <person name="Kim D."/>
            <person name="Ryu S."/>
            <person name="Kim W."/>
        </authorList>
    </citation>
    <scope>NUCLEOTIDE SEQUENCE [LARGE SCALE GENOMIC DNA]</scope>
    <source>
        <tissue evidence="1">Muscle</tissue>
    </source>
</reference>
<comment type="caution">
    <text evidence="1">The sequence shown here is derived from an EMBL/GenBank/DDBJ whole genome shotgun (WGS) entry which is preliminary data.</text>
</comment>
<evidence type="ECO:0000313" key="1">
    <source>
        <dbReference type="EMBL" id="MPC88792.1"/>
    </source>
</evidence>
<dbReference type="AlphaFoldDB" id="A0A5B7IXW4"/>
<sequence>MPSHSCQPTPNMFFLTSSPTTLLSPSLPPCSLPST</sequence>
<name>A0A5B7IXW4_PORTR</name>
<proteinExistence type="predicted"/>
<accession>A0A5B7IXW4</accession>
<keyword evidence="2" id="KW-1185">Reference proteome</keyword>
<gene>
    <name evidence="1" type="ORF">E2C01_083713</name>
</gene>
<evidence type="ECO:0000313" key="2">
    <source>
        <dbReference type="Proteomes" id="UP000324222"/>
    </source>
</evidence>